<feature type="compositionally biased region" description="Basic and acidic residues" evidence="1">
    <location>
        <begin position="14"/>
        <end position="23"/>
    </location>
</feature>
<feature type="region of interest" description="Disordered" evidence="1">
    <location>
        <begin position="1"/>
        <end position="75"/>
    </location>
</feature>
<reference evidence="3" key="1">
    <citation type="submission" date="2019-07" db="EMBL/GenBank/DDBJ databases">
        <title>De Novo Assembly of kiwifruit Actinidia rufa.</title>
        <authorList>
            <person name="Sugita-Konishi S."/>
            <person name="Sato K."/>
            <person name="Mori E."/>
            <person name="Abe Y."/>
            <person name="Kisaki G."/>
            <person name="Hamano K."/>
            <person name="Suezawa K."/>
            <person name="Otani M."/>
            <person name="Fukuda T."/>
            <person name="Manabe T."/>
            <person name="Gomi K."/>
            <person name="Tabuchi M."/>
            <person name="Akimitsu K."/>
            <person name="Kataoka I."/>
        </authorList>
    </citation>
    <scope>NUCLEOTIDE SEQUENCE [LARGE SCALE GENOMIC DNA]</scope>
    <source>
        <strain evidence="3">cv. Fuchu</strain>
    </source>
</reference>
<organism evidence="2 3">
    <name type="scientific">Actinidia rufa</name>
    <dbReference type="NCBI Taxonomy" id="165716"/>
    <lineage>
        <taxon>Eukaryota</taxon>
        <taxon>Viridiplantae</taxon>
        <taxon>Streptophyta</taxon>
        <taxon>Embryophyta</taxon>
        <taxon>Tracheophyta</taxon>
        <taxon>Spermatophyta</taxon>
        <taxon>Magnoliopsida</taxon>
        <taxon>eudicotyledons</taxon>
        <taxon>Gunneridae</taxon>
        <taxon>Pentapetalae</taxon>
        <taxon>asterids</taxon>
        <taxon>Ericales</taxon>
        <taxon>Actinidiaceae</taxon>
        <taxon>Actinidia</taxon>
    </lineage>
</organism>
<gene>
    <name evidence="2" type="ORF">Acr_00g0080510</name>
</gene>
<protein>
    <submittedName>
        <fullName evidence="2">Uncharacterized protein</fullName>
    </submittedName>
</protein>
<dbReference type="EMBL" id="BJWL01000401">
    <property type="protein sequence ID" value="GFS42555.1"/>
    <property type="molecule type" value="Genomic_DNA"/>
</dbReference>
<name>A0A7J0DVE1_9ERIC</name>
<dbReference type="OrthoDB" id="1686658at2759"/>
<evidence type="ECO:0000256" key="1">
    <source>
        <dbReference type="SAM" id="MobiDB-lite"/>
    </source>
</evidence>
<keyword evidence="3" id="KW-1185">Reference proteome</keyword>
<dbReference type="AlphaFoldDB" id="A0A7J0DVE1"/>
<sequence length="223" mass="25403">MHKRWPGPPLAEPRPSRSGREGEVEPLWPENKERTQNPQEGQNKKKDKTHMSVDSQTNSKTVVTSKRRRMPDRTRTELDLRDTLNASYKLGLTPGERLWENSTLDPPTDLRDLMSCVEMFAQLEDDVKQAKKVIGTSSRSEGLLKKRRENPINFESPARQGINVVFKELIHKLLARFNAQSHWPLGTVTLKVRAGTQELVTEFVVVESLPRIMQLLAEIGCIG</sequence>
<evidence type="ECO:0000313" key="3">
    <source>
        <dbReference type="Proteomes" id="UP000585474"/>
    </source>
</evidence>
<dbReference type="Proteomes" id="UP000585474">
    <property type="component" value="Unassembled WGS sequence"/>
</dbReference>
<proteinExistence type="predicted"/>
<comment type="caution">
    <text evidence="2">The sequence shown here is derived from an EMBL/GenBank/DDBJ whole genome shotgun (WGS) entry which is preliminary data.</text>
</comment>
<feature type="compositionally biased region" description="Pro residues" evidence="1">
    <location>
        <begin position="1"/>
        <end position="12"/>
    </location>
</feature>
<feature type="compositionally biased region" description="Polar residues" evidence="1">
    <location>
        <begin position="52"/>
        <end position="64"/>
    </location>
</feature>
<accession>A0A7J0DVE1</accession>
<evidence type="ECO:0000313" key="2">
    <source>
        <dbReference type="EMBL" id="GFS42555.1"/>
    </source>
</evidence>